<proteinExistence type="predicted"/>
<dbReference type="AlphaFoldDB" id="A0A136JH88"/>
<evidence type="ECO:0000256" key="4">
    <source>
        <dbReference type="PROSITE-ProRule" id="PRU00134"/>
    </source>
</evidence>
<keyword evidence="1" id="KW-0479">Metal-binding</keyword>
<evidence type="ECO:0000259" key="5">
    <source>
        <dbReference type="PROSITE" id="PS50865"/>
    </source>
</evidence>
<dbReference type="InParanoid" id="A0A136JH88"/>
<feature type="domain" description="MYND-type" evidence="5">
    <location>
        <begin position="226"/>
        <end position="279"/>
    </location>
</feature>
<accession>A0A136JH88</accession>
<evidence type="ECO:0000313" key="6">
    <source>
        <dbReference type="EMBL" id="KXJ96498.1"/>
    </source>
</evidence>
<reference evidence="7" key="1">
    <citation type="submission" date="2016-02" db="EMBL/GenBank/DDBJ databases">
        <title>Draft genome sequence of Microdochium bolleyi, a fungal endophyte of beachgrass.</title>
        <authorList>
            <consortium name="DOE Joint Genome Institute"/>
            <person name="David A.S."/>
            <person name="May G."/>
            <person name="Haridas S."/>
            <person name="Lim J."/>
            <person name="Wang M."/>
            <person name="Labutti K."/>
            <person name="Lipzen A."/>
            <person name="Barry K."/>
            <person name="Grigoriev I.V."/>
        </authorList>
    </citation>
    <scope>NUCLEOTIDE SEQUENCE [LARGE SCALE GENOMIC DNA]</scope>
    <source>
        <strain evidence="7">J235TASD1</strain>
    </source>
</reference>
<protein>
    <recommendedName>
        <fullName evidence="5">MYND-type domain-containing protein</fullName>
    </recommendedName>
</protein>
<dbReference type="Proteomes" id="UP000070501">
    <property type="component" value="Unassembled WGS sequence"/>
</dbReference>
<dbReference type="STRING" id="196109.A0A136JH88"/>
<evidence type="ECO:0000256" key="2">
    <source>
        <dbReference type="ARBA" id="ARBA00022771"/>
    </source>
</evidence>
<dbReference type="Pfam" id="PF01753">
    <property type="entry name" value="zf-MYND"/>
    <property type="match status" value="1"/>
</dbReference>
<dbReference type="EMBL" id="KQ964245">
    <property type="protein sequence ID" value="KXJ96498.1"/>
    <property type="molecule type" value="Genomic_DNA"/>
</dbReference>
<sequence>MPQQQTRADPSFKYHPFLCTKSCQQPQTSYNDIAPSQKVMKHTAMDRVEAVLAELPSPVYSATATSTAMGTAETFFATLPDSQQHEAHIRKHGRPWDDKLVEALAALRAARAVRSSEDPDHEFLTSRAPERLPSRAHSLREHETDFAYFWDVLAHLALSKTAAELEGDSAKARQLRYFRWIAQGRKDCEREEALGGGGVRTNTERDLVNDITDLSRLSEEGGSHTCPACHKSRDGSREPAQLRWCTGCAIPVAGQKAFCTYYCSEECQKADWPRHKIFCSRRRAAVRAASLLQGLIYNLAAHASFSALDKLYIKDGITVFEEVPRDQMYLTGSSILQQLACDDPPSQLAFHAALMAGKCNDPILVGRHLSKKILGPLCKDIEQVTFIARNAVNPVCITNREHARCPWLHMGPTEHSVLRATLLSSGEVLAVDVSAAQYGWHECVAPWDAYARQRVLRVVHVAADPFSGRAELAMLRFMGSAAADRAHEGRRRDMAAALLEMVETCVAGCEDASLARIFRQRPTPEYERWAGLVDRGARQTCAAMLQQVRSESMELWYLDGCWERCLTSNVEEYAALRGVWLTEDDVTACKGDIARMKKVWVERCMEPERQARFEQLGMDMDFESTAMKSLKAGQLPMHISYI</sequence>
<keyword evidence="3" id="KW-0862">Zinc</keyword>
<keyword evidence="2 4" id="KW-0863">Zinc-finger</keyword>
<dbReference type="InterPro" id="IPR002893">
    <property type="entry name" value="Znf_MYND"/>
</dbReference>
<dbReference type="PROSITE" id="PS50865">
    <property type="entry name" value="ZF_MYND_2"/>
    <property type="match status" value="1"/>
</dbReference>
<dbReference type="GO" id="GO:0008270">
    <property type="term" value="F:zinc ion binding"/>
    <property type="evidence" value="ECO:0007669"/>
    <property type="project" value="UniProtKB-KW"/>
</dbReference>
<gene>
    <name evidence="6" type="ORF">Micbo1qcDRAFT_170317</name>
</gene>
<dbReference type="Gene3D" id="6.10.140.2220">
    <property type="match status" value="1"/>
</dbReference>
<evidence type="ECO:0000256" key="3">
    <source>
        <dbReference type="ARBA" id="ARBA00022833"/>
    </source>
</evidence>
<name>A0A136JH88_9PEZI</name>
<evidence type="ECO:0000256" key="1">
    <source>
        <dbReference type="ARBA" id="ARBA00022723"/>
    </source>
</evidence>
<dbReference type="SUPFAM" id="SSF144232">
    <property type="entry name" value="HIT/MYND zinc finger-like"/>
    <property type="match status" value="1"/>
</dbReference>
<keyword evidence="7" id="KW-1185">Reference proteome</keyword>
<organism evidence="6 7">
    <name type="scientific">Microdochium bolleyi</name>
    <dbReference type="NCBI Taxonomy" id="196109"/>
    <lineage>
        <taxon>Eukaryota</taxon>
        <taxon>Fungi</taxon>
        <taxon>Dikarya</taxon>
        <taxon>Ascomycota</taxon>
        <taxon>Pezizomycotina</taxon>
        <taxon>Sordariomycetes</taxon>
        <taxon>Xylariomycetidae</taxon>
        <taxon>Xylariales</taxon>
        <taxon>Microdochiaceae</taxon>
        <taxon>Microdochium</taxon>
    </lineage>
</organism>
<dbReference type="OrthoDB" id="432970at2759"/>
<evidence type="ECO:0000313" key="7">
    <source>
        <dbReference type="Proteomes" id="UP000070501"/>
    </source>
</evidence>